<keyword evidence="1" id="KW-0472">Membrane</keyword>
<dbReference type="Pfam" id="PF09990">
    <property type="entry name" value="DUF2231"/>
    <property type="match status" value="1"/>
</dbReference>
<organism evidence="3 4">
    <name type="scientific">Sporolactobacillus shoreae</name>
    <dbReference type="NCBI Taxonomy" id="1465501"/>
    <lineage>
        <taxon>Bacteria</taxon>
        <taxon>Bacillati</taxon>
        <taxon>Bacillota</taxon>
        <taxon>Bacilli</taxon>
        <taxon>Bacillales</taxon>
        <taxon>Sporolactobacillaceae</taxon>
        <taxon>Sporolactobacillus</taxon>
    </lineage>
</organism>
<feature type="transmembrane region" description="Helical" evidence="1">
    <location>
        <begin position="257"/>
        <end position="283"/>
    </location>
</feature>
<evidence type="ECO:0000259" key="2">
    <source>
        <dbReference type="Pfam" id="PF09990"/>
    </source>
</evidence>
<feature type="transmembrane region" description="Helical" evidence="1">
    <location>
        <begin position="141"/>
        <end position="163"/>
    </location>
</feature>
<dbReference type="RefSeq" id="WP_135349051.1">
    <property type="nucleotide sequence ID" value="NZ_SRJD01000014.1"/>
</dbReference>
<feature type="transmembrane region" description="Helical" evidence="1">
    <location>
        <begin position="115"/>
        <end position="135"/>
    </location>
</feature>
<dbReference type="AlphaFoldDB" id="A0A4Z0GM91"/>
<feature type="transmembrane region" description="Helical" evidence="1">
    <location>
        <begin position="175"/>
        <end position="195"/>
    </location>
</feature>
<dbReference type="EMBL" id="SRJD01000014">
    <property type="protein sequence ID" value="TGA97363.1"/>
    <property type="molecule type" value="Genomic_DNA"/>
</dbReference>
<dbReference type="Proteomes" id="UP000298347">
    <property type="component" value="Unassembled WGS sequence"/>
</dbReference>
<comment type="caution">
    <text evidence="3">The sequence shown here is derived from an EMBL/GenBank/DDBJ whole genome shotgun (WGS) entry which is preliminary data.</text>
</comment>
<keyword evidence="1" id="KW-1133">Transmembrane helix</keyword>
<keyword evidence="1" id="KW-0812">Transmembrane</keyword>
<feature type="transmembrane region" description="Helical" evidence="1">
    <location>
        <begin position="47"/>
        <end position="71"/>
    </location>
</feature>
<dbReference type="OrthoDB" id="2609591at2"/>
<accession>A0A4Z0GM91</accession>
<sequence length="289" mass="31381">MASPNVFNTFHFLVLHFPIALIVISFVCDLVASFVKKSKWNGTLKKAGFIALVLCALSGIVTCFAGLIAAASLHLLGTIGAHAAKGIEFTIYVTLLAIVRLVFAKVKKIDIGDNLLYLIFALVGAILSFTLFKIYRYPHWGVLQFTVPLVITGFLADIGALIWKTKQWAKSLQDIGYTFLILGTVAIIATVITGYQRAAEMPALAHAAVKPVKYDPAALHVHEIWGVITMIFFILLSAVRSYFHFKFEVSSLVKGKTVFVVGAVIGIVIISIASHLGGTVALFPELFGK</sequence>
<feature type="transmembrane region" description="Helical" evidence="1">
    <location>
        <begin position="224"/>
        <end position="245"/>
    </location>
</feature>
<dbReference type="InterPro" id="IPR019251">
    <property type="entry name" value="DUF2231_TM"/>
</dbReference>
<feature type="domain" description="DUF2231" evidence="2">
    <location>
        <begin position="9"/>
        <end position="126"/>
    </location>
</feature>
<feature type="transmembrane region" description="Helical" evidence="1">
    <location>
        <begin position="83"/>
        <end position="103"/>
    </location>
</feature>
<keyword evidence="4" id="KW-1185">Reference proteome</keyword>
<evidence type="ECO:0000313" key="3">
    <source>
        <dbReference type="EMBL" id="TGA97363.1"/>
    </source>
</evidence>
<gene>
    <name evidence="3" type="ORF">E4665_12100</name>
</gene>
<proteinExistence type="predicted"/>
<evidence type="ECO:0000256" key="1">
    <source>
        <dbReference type="SAM" id="Phobius"/>
    </source>
</evidence>
<protein>
    <recommendedName>
        <fullName evidence="2">DUF2231 domain-containing protein</fullName>
    </recommendedName>
</protein>
<reference evidence="3 4" key="1">
    <citation type="journal article" date="2015" name="Int. J. Syst. Evol. Microbiol.">
        <title>Sporolactobacillus shoreae sp. nov. and Sporolactobacillus spathodeae sp. nov., two spore-forming lactic acid bacteria isolated from tree barks in Thailand.</title>
        <authorList>
            <person name="Thamacharoensuk T."/>
            <person name="Kitahara M."/>
            <person name="Ohkuma M."/>
            <person name="Thongchul N."/>
            <person name="Tanasupawat S."/>
        </authorList>
    </citation>
    <scope>NUCLEOTIDE SEQUENCE [LARGE SCALE GENOMIC DNA]</scope>
    <source>
        <strain evidence="3 4">BK92</strain>
    </source>
</reference>
<evidence type="ECO:0000313" key="4">
    <source>
        <dbReference type="Proteomes" id="UP000298347"/>
    </source>
</evidence>
<name>A0A4Z0GM91_9BACL</name>
<feature type="transmembrane region" description="Helical" evidence="1">
    <location>
        <begin position="12"/>
        <end position="35"/>
    </location>
</feature>